<gene>
    <name evidence="2" type="ORF">GCM10022402_46940</name>
</gene>
<protein>
    <submittedName>
        <fullName evidence="2">Uncharacterized protein</fullName>
    </submittedName>
</protein>
<dbReference type="EMBL" id="BAABDD010000041">
    <property type="protein sequence ID" value="GAA3764333.1"/>
    <property type="molecule type" value="Genomic_DNA"/>
</dbReference>
<dbReference type="Proteomes" id="UP001500908">
    <property type="component" value="Unassembled WGS sequence"/>
</dbReference>
<name>A0ABP7GLR3_9ACTN</name>
<evidence type="ECO:0000313" key="2">
    <source>
        <dbReference type="EMBL" id="GAA3764333.1"/>
    </source>
</evidence>
<keyword evidence="3" id="KW-1185">Reference proteome</keyword>
<organism evidence="2 3">
    <name type="scientific">Salinactinospora qingdaonensis</name>
    <dbReference type="NCBI Taxonomy" id="702744"/>
    <lineage>
        <taxon>Bacteria</taxon>
        <taxon>Bacillati</taxon>
        <taxon>Actinomycetota</taxon>
        <taxon>Actinomycetes</taxon>
        <taxon>Streptosporangiales</taxon>
        <taxon>Nocardiopsidaceae</taxon>
        <taxon>Salinactinospora</taxon>
    </lineage>
</organism>
<comment type="caution">
    <text evidence="2">The sequence shown here is derived from an EMBL/GenBank/DDBJ whole genome shotgun (WGS) entry which is preliminary data.</text>
</comment>
<feature type="compositionally biased region" description="Polar residues" evidence="1">
    <location>
        <begin position="23"/>
        <end position="33"/>
    </location>
</feature>
<proteinExistence type="predicted"/>
<evidence type="ECO:0000313" key="3">
    <source>
        <dbReference type="Proteomes" id="UP001500908"/>
    </source>
</evidence>
<reference evidence="3" key="1">
    <citation type="journal article" date="2019" name="Int. J. Syst. Evol. Microbiol.">
        <title>The Global Catalogue of Microorganisms (GCM) 10K type strain sequencing project: providing services to taxonomists for standard genome sequencing and annotation.</title>
        <authorList>
            <consortium name="The Broad Institute Genomics Platform"/>
            <consortium name="The Broad Institute Genome Sequencing Center for Infectious Disease"/>
            <person name="Wu L."/>
            <person name="Ma J."/>
        </authorList>
    </citation>
    <scope>NUCLEOTIDE SEQUENCE [LARGE SCALE GENOMIC DNA]</scope>
    <source>
        <strain evidence="3">JCM 17137</strain>
    </source>
</reference>
<feature type="region of interest" description="Disordered" evidence="1">
    <location>
        <begin position="1"/>
        <end position="35"/>
    </location>
</feature>
<sequence length="180" mass="18000">MTTSLHSLWLTPAHEHSNRDSVRTSSNSGSASLAVNRRTCSVAPADAQEDGSGSGSTAASAVLSVTLGVGTGHVSTSDARRVGEGDEAAEAEADSWGLWGISAEGASSVQPATTDVIAAPATMTHATGRLDVGSSVMPWALLTVMGDRSAVGSTAGEATACPYRSIPGNGNGTLDPTDMA</sequence>
<accession>A0ABP7GLR3</accession>
<feature type="compositionally biased region" description="Basic and acidic residues" evidence="1">
    <location>
        <begin position="13"/>
        <end position="22"/>
    </location>
</feature>
<evidence type="ECO:0000256" key="1">
    <source>
        <dbReference type="SAM" id="MobiDB-lite"/>
    </source>
</evidence>